<evidence type="ECO:0000256" key="3">
    <source>
        <dbReference type="ARBA" id="ARBA00022692"/>
    </source>
</evidence>
<dbReference type="Gene3D" id="1.20.1250.20">
    <property type="entry name" value="MFS general substrate transporter like domains"/>
    <property type="match status" value="1"/>
</dbReference>
<dbReference type="Proteomes" id="UP000814243">
    <property type="component" value="Unassembled WGS sequence"/>
</dbReference>
<evidence type="ECO:0000256" key="7">
    <source>
        <dbReference type="SAM" id="Phobius"/>
    </source>
</evidence>
<dbReference type="GO" id="GO:0022857">
    <property type="term" value="F:transmembrane transporter activity"/>
    <property type="evidence" value="ECO:0007669"/>
    <property type="project" value="InterPro"/>
</dbReference>
<name>A0A922MKN1_SPOEX</name>
<dbReference type="InterPro" id="IPR011701">
    <property type="entry name" value="MFS"/>
</dbReference>
<evidence type="ECO:0000256" key="5">
    <source>
        <dbReference type="ARBA" id="ARBA00023136"/>
    </source>
</evidence>
<feature type="transmembrane region" description="Helical" evidence="7">
    <location>
        <begin position="113"/>
        <end position="137"/>
    </location>
</feature>
<dbReference type="EMBL" id="JACEFF010000414">
    <property type="protein sequence ID" value="KAH9638160.1"/>
    <property type="molecule type" value="Genomic_DNA"/>
</dbReference>
<evidence type="ECO:0000256" key="4">
    <source>
        <dbReference type="ARBA" id="ARBA00022989"/>
    </source>
</evidence>
<dbReference type="Pfam" id="PF07690">
    <property type="entry name" value="MFS_1"/>
    <property type="match status" value="1"/>
</dbReference>
<gene>
    <name evidence="9" type="ORF">HF086_009188</name>
</gene>
<evidence type="ECO:0000259" key="8">
    <source>
        <dbReference type="PROSITE" id="PS50850"/>
    </source>
</evidence>
<reference evidence="9" key="1">
    <citation type="journal article" date="2021" name="G3 (Bethesda)">
        <title>Genome and transcriptome analysis of the beet armyworm Spodoptera exigua reveals targets for pest control. .</title>
        <authorList>
            <person name="Simon S."/>
            <person name="Breeschoten T."/>
            <person name="Jansen H.J."/>
            <person name="Dirks R.P."/>
            <person name="Schranz M.E."/>
            <person name="Ros V.I.D."/>
        </authorList>
    </citation>
    <scope>NUCLEOTIDE SEQUENCE</scope>
    <source>
        <strain evidence="9">TB_SE_WUR_2020</strain>
    </source>
</reference>
<feature type="transmembrane region" description="Helical" evidence="7">
    <location>
        <begin position="226"/>
        <end position="244"/>
    </location>
</feature>
<feature type="transmembrane region" description="Helical" evidence="7">
    <location>
        <begin position="195"/>
        <end position="214"/>
    </location>
</feature>
<accession>A0A922MKN1</accession>
<feature type="transmembrane region" description="Helical" evidence="7">
    <location>
        <begin position="56"/>
        <end position="74"/>
    </location>
</feature>
<feature type="domain" description="Major facilitator superfamily (MFS) profile" evidence="8">
    <location>
        <begin position="1"/>
        <end position="252"/>
    </location>
</feature>
<dbReference type="PANTHER" id="PTHR23511:SF34">
    <property type="entry name" value="SYNAPTIC VESICLE GLYCOPROTEIN 2"/>
    <property type="match status" value="1"/>
</dbReference>
<dbReference type="PROSITE" id="PS50850">
    <property type="entry name" value="MFS"/>
    <property type="match status" value="1"/>
</dbReference>
<evidence type="ECO:0000256" key="6">
    <source>
        <dbReference type="SAM" id="MobiDB-lite"/>
    </source>
</evidence>
<dbReference type="SUPFAM" id="SSF103473">
    <property type="entry name" value="MFS general substrate transporter"/>
    <property type="match status" value="1"/>
</dbReference>
<feature type="transmembrane region" description="Helical" evidence="7">
    <location>
        <begin position="158"/>
        <end position="175"/>
    </location>
</feature>
<proteinExistence type="predicted"/>
<dbReference type="PANTHER" id="PTHR23511">
    <property type="entry name" value="SYNAPTIC VESICLE GLYCOPROTEIN 2"/>
    <property type="match status" value="1"/>
</dbReference>
<protein>
    <recommendedName>
        <fullName evidence="8">Major facilitator superfamily (MFS) profile domain-containing protein</fullName>
    </recommendedName>
</protein>
<keyword evidence="3 7" id="KW-0812">Transmembrane</keyword>
<evidence type="ECO:0000256" key="2">
    <source>
        <dbReference type="ARBA" id="ARBA00022448"/>
    </source>
</evidence>
<dbReference type="InterPro" id="IPR036259">
    <property type="entry name" value="MFS_trans_sf"/>
</dbReference>
<evidence type="ECO:0000256" key="1">
    <source>
        <dbReference type="ARBA" id="ARBA00004141"/>
    </source>
</evidence>
<keyword evidence="5 7" id="KW-0472">Membrane</keyword>
<dbReference type="InterPro" id="IPR020846">
    <property type="entry name" value="MFS_dom"/>
</dbReference>
<dbReference type="AlphaFoldDB" id="A0A922MKN1"/>
<evidence type="ECO:0000313" key="9">
    <source>
        <dbReference type="EMBL" id="KAH9638160.1"/>
    </source>
</evidence>
<keyword evidence="2" id="KW-0813">Transport</keyword>
<comment type="subcellular location">
    <subcellularLocation>
        <location evidence="1">Membrane</location>
        <topology evidence="1">Multi-pass membrane protein</topology>
    </subcellularLocation>
</comment>
<dbReference type="GO" id="GO:0016020">
    <property type="term" value="C:membrane"/>
    <property type="evidence" value="ECO:0007669"/>
    <property type="project" value="UniProtKB-SubCell"/>
</dbReference>
<keyword evidence="4 7" id="KW-1133">Transmembrane helix</keyword>
<sequence>MSEEQACLVRARSDSEGSSKHSFGTMTYTEDRLSVGGSLGAVGWGALSERLGRRRCLVSCLAVNAVFAAIAAFMPTYGTFMMARFCSSLGSGGIVPTSYTYCGEIWWRARRGAALGALAAAAGAGGAAAAALSAAVLPQNGASTLIENKEHFSAWHRYLLLCTIPILASLVSLIWTQESPRYLLDVGREVDAMMVYQVLAMCGACILLSPLVYIAQSETALYIVEAVYRFFITLIFYSVGVSVVDSYPHNLR</sequence>
<organism evidence="9 10">
    <name type="scientific">Spodoptera exigua</name>
    <name type="common">Beet armyworm</name>
    <name type="synonym">Noctua fulgens</name>
    <dbReference type="NCBI Taxonomy" id="7107"/>
    <lineage>
        <taxon>Eukaryota</taxon>
        <taxon>Metazoa</taxon>
        <taxon>Ecdysozoa</taxon>
        <taxon>Arthropoda</taxon>
        <taxon>Hexapoda</taxon>
        <taxon>Insecta</taxon>
        <taxon>Pterygota</taxon>
        <taxon>Neoptera</taxon>
        <taxon>Endopterygota</taxon>
        <taxon>Lepidoptera</taxon>
        <taxon>Glossata</taxon>
        <taxon>Ditrysia</taxon>
        <taxon>Noctuoidea</taxon>
        <taxon>Noctuidae</taxon>
        <taxon>Amphipyrinae</taxon>
        <taxon>Spodoptera</taxon>
    </lineage>
</organism>
<comment type="caution">
    <text evidence="9">The sequence shown here is derived from an EMBL/GenBank/DDBJ whole genome shotgun (WGS) entry which is preliminary data.</text>
</comment>
<feature type="region of interest" description="Disordered" evidence="6">
    <location>
        <begin position="1"/>
        <end position="21"/>
    </location>
</feature>
<evidence type="ECO:0000313" key="10">
    <source>
        <dbReference type="Proteomes" id="UP000814243"/>
    </source>
</evidence>